<dbReference type="Proteomes" id="UP000185783">
    <property type="component" value="Unassembled WGS sequence"/>
</dbReference>
<proteinExistence type="predicted"/>
<name>A0A1U7JGW3_9HYPH</name>
<dbReference type="EMBL" id="LVVZ01000015">
    <property type="protein sequence ID" value="OKL43986.1"/>
    <property type="molecule type" value="Genomic_DNA"/>
</dbReference>
<dbReference type="OrthoDB" id="9781342at2"/>
<protein>
    <submittedName>
        <fullName evidence="1">Gamma-glutamyltransferase</fullName>
    </submittedName>
</protein>
<dbReference type="STRING" id="197461.A3843_10365"/>
<evidence type="ECO:0000313" key="1">
    <source>
        <dbReference type="EMBL" id="OKL43986.1"/>
    </source>
</evidence>
<dbReference type="SUPFAM" id="SSF56235">
    <property type="entry name" value="N-terminal nucleophile aminohydrolases (Ntn hydrolases)"/>
    <property type="match status" value="1"/>
</dbReference>
<dbReference type="GO" id="GO:0016740">
    <property type="term" value="F:transferase activity"/>
    <property type="evidence" value="ECO:0007669"/>
    <property type="project" value="UniProtKB-KW"/>
</dbReference>
<dbReference type="Pfam" id="PF01019">
    <property type="entry name" value="G_glu_transpept"/>
    <property type="match status" value="1"/>
</dbReference>
<dbReference type="InterPro" id="IPR043138">
    <property type="entry name" value="GGT_lsub"/>
</dbReference>
<reference evidence="1 2" key="1">
    <citation type="submission" date="2016-03" db="EMBL/GenBank/DDBJ databases">
        <title>Genome sequence of Nesiotobacter sp. nov., a moderately halophilic alphaproteobacterium isolated from the Yellow Sea, China.</title>
        <authorList>
            <person name="Zhang G."/>
            <person name="Zhang R."/>
        </authorList>
    </citation>
    <scope>NUCLEOTIDE SEQUENCE [LARGE SCALE GENOMIC DNA]</scope>
    <source>
        <strain evidence="1 2">WB1-6</strain>
    </source>
</reference>
<accession>A0A1U7JGW3</accession>
<dbReference type="Gene3D" id="3.60.20.40">
    <property type="match status" value="1"/>
</dbReference>
<sequence>METVSSRSGLVTAPHKLAAEAGAEILRSGGTAVDAMIAAAASIAVVYPHMNHIGGDGFWLISEPGRPPKVIEACGPAGAAATIEHYNAKGFDQVPTRGPLAALTVAGAVGGWQVAHEAARAMGGGLPLKELLSFAIDQAKSGYAVSRSQAELTAAKLEELKDQPGFAAVFLEEGAPPEVGAVQRQRQLADTLDYLANSGLHEFYKGDVGEAIAADLERIGAPVGHDDLRRYEARLKTPLSLKLKQGTLYNAPPPTQGLASLLILGLMERLEVGRLDSADYVHAVLEATKRAFLVRDEILADPWVMKEDPKAYLTSAWLDKTAHDISMTRALPWPHEGKPGDTVWLGAIDSAGRAVSYIQSVYWEFGSGCVLPQTGILWQNRGASFSCHPEVLNALKPGKLPFHTLNPALARMEDGRTVVYGTMGGDGQPQTQAMIFTRAVLGGMDPAEALDAPRWLLGRTWGSDITSVRVENRMDEDVLLALKRRGHDIEPLDVPYSDVMGHAGMIIRRGDGEMRGAHDPRSDGGAVAA</sequence>
<evidence type="ECO:0000313" key="2">
    <source>
        <dbReference type="Proteomes" id="UP000185783"/>
    </source>
</evidence>
<comment type="caution">
    <text evidence="1">The sequence shown here is derived from an EMBL/GenBank/DDBJ whole genome shotgun (WGS) entry which is preliminary data.</text>
</comment>
<keyword evidence="1" id="KW-0808">Transferase</keyword>
<keyword evidence="2" id="KW-1185">Reference proteome</keyword>
<dbReference type="RefSeq" id="WP_028481213.1">
    <property type="nucleotide sequence ID" value="NZ_LVVZ01000015.1"/>
</dbReference>
<dbReference type="InterPro" id="IPR043137">
    <property type="entry name" value="GGT_ssub_C"/>
</dbReference>
<dbReference type="InterPro" id="IPR029055">
    <property type="entry name" value="Ntn_hydrolases_N"/>
</dbReference>
<dbReference type="Gene3D" id="1.10.246.130">
    <property type="match status" value="1"/>
</dbReference>
<organism evidence="1 2">
    <name type="scientific">Pseudovibrio exalbescens</name>
    <dbReference type="NCBI Taxonomy" id="197461"/>
    <lineage>
        <taxon>Bacteria</taxon>
        <taxon>Pseudomonadati</taxon>
        <taxon>Pseudomonadota</taxon>
        <taxon>Alphaproteobacteria</taxon>
        <taxon>Hyphomicrobiales</taxon>
        <taxon>Stappiaceae</taxon>
        <taxon>Pseudovibrio</taxon>
    </lineage>
</organism>
<dbReference type="PRINTS" id="PR01210">
    <property type="entry name" value="GGTRANSPTASE"/>
</dbReference>
<dbReference type="AlphaFoldDB" id="A0A1U7JGW3"/>
<dbReference type="PANTHER" id="PTHR43881">
    <property type="entry name" value="GAMMA-GLUTAMYLTRANSPEPTIDASE (AFU_ORTHOLOGUE AFUA_4G13580)"/>
    <property type="match status" value="1"/>
</dbReference>
<dbReference type="PANTHER" id="PTHR43881:SF5">
    <property type="entry name" value="GAMMA-GLUTAMYLTRANSPEPTIDASE"/>
    <property type="match status" value="1"/>
</dbReference>
<gene>
    <name evidence="1" type="ORF">A3843_10365</name>
</gene>
<dbReference type="InterPro" id="IPR052896">
    <property type="entry name" value="GGT-like_enzyme"/>
</dbReference>